<dbReference type="Gene3D" id="1.20.85.10">
    <property type="entry name" value="Photosystem II protein D1-like"/>
    <property type="match status" value="1"/>
</dbReference>
<evidence type="ECO:0000313" key="29">
    <source>
        <dbReference type="EMBL" id="KAF3449803.1"/>
    </source>
</evidence>
<dbReference type="InterPro" id="IPR002866">
    <property type="entry name" value="Maturase_MatK"/>
</dbReference>
<dbReference type="GO" id="GO:0046872">
    <property type="term" value="F:metal ion binding"/>
    <property type="evidence" value="ECO:0007669"/>
    <property type="project" value="UniProtKB-KW"/>
</dbReference>
<dbReference type="OrthoDB" id="1886907at2759"/>
<sequence length="793" mass="91993">MEEFQRYFELDRSQQHDLLYPLIFREYIYAFAHDHGLNRSDLLENVGYDNKSSLRIVKRFITRMYHQNHLIISANDSTQNKSFGYNKNFYSQMISEGFAVIVEIPFSLRLPPSGTEIVKYYNLQSIHSIFPFLEDKFPRLNYVSDVLIPYPIHLEILVQILRYWVKDASSLHLLRLFLHEYSNWNSFITTKKSIFSKTNPRLFLFLYNSHVCEYESILLFLRNQFSRLRLTSSGGFFERIYFYGKIKHPVEEVFANDFPAIRRVFKDPFMHYIRYQGKSILVSKDTPLLMNKWKYYLVHLWQWHFYVWAQPGRIYINPLFKHSFGFLGYLSSVRLNLSLVRSQTLENSFLMDNVIKKLDTLAPISPLIGSLAKMKFCSALGHPISKSTWTDSSDFSIIDRFARICRNLSHYYSGSSKKKSLYRIKYILRLSCVKTLARKHKSTVRVFLKRFGSELLEEFFMEEEEVLSFIFPRTYSTFRGLYRGRIWYLDIVCINDLHGKPSLHWMVWCFDDPYLIDRNFCIYYRFHCCPPVDIDGIREPVSGSLLYGNNIISGAIIPTSAAIACYMGREWELSFRLGMRPWIAVAYSAPVAAATAVFLIYPIGQGSFSDGMPLGISGTFNFMIVFQAEHNILMHPFHMLGVAGVFGGSLFSAMHGSLVTSSLIRETTENESANEGYRFGQEEETYNIVAAHGYFGRLIFQYASFNNSRSLHFFLAAWPVVGIWFTALGISTMAFNLNGFNFNQSVVDSQGRVINTWADIINRANLGMEVMHERNAHNFPLDLAAVDVPSTNG</sequence>
<dbReference type="GO" id="GO:0009523">
    <property type="term" value="C:photosystem II"/>
    <property type="evidence" value="ECO:0007669"/>
    <property type="project" value="UniProtKB-KW"/>
</dbReference>
<evidence type="ECO:0000259" key="27">
    <source>
        <dbReference type="Pfam" id="PF01348"/>
    </source>
</evidence>
<evidence type="ECO:0000313" key="30">
    <source>
        <dbReference type="Proteomes" id="UP000796880"/>
    </source>
</evidence>
<dbReference type="GO" id="GO:0008033">
    <property type="term" value="P:tRNA processing"/>
    <property type="evidence" value="ECO:0007669"/>
    <property type="project" value="UniProtKB-KW"/>
</dbReference>
<evidence type="ECO:0000256" key="19">
    <source>
        <dbReference type="ARBA" id="ARBA00022990"/>
    </source>
</evidence>
<evidence type="ECO:0000256" key="8">
    <source>
        <dbReference type="ARBA" id="ARBA00022531"/>
    </source>
</evidence>
<keyword evidence="11 25" id="KW-0507">mRNA processing</keyword>
<evidence type="ECO:0000256" key="26">
    <source>
        <dbReference type="SAM" id="Phobius"/>
    </source>
</evidence>
<keyword evidence="23 26" id="KW-0472">Membrane</keyword>
<evidence type="ECO:0000256" key="9">
    <source>
        <dbReference type="ARBA" id="ARBA00022553"/>
    </source>
</evidence>
<reference evidence="29" key="1">
    <citation type="submission" date="2020-03" db="EMBL/GenBank/DDBJ databases">
        <title>A high-quality chromosome-level genome assembly of a woody plant with both climbing and erect habits, Rhamnella rubrinervis.</title>
        <authorList>
            <person name="Lu Z."/>
            <person name="Yang Y."/>
            <person name="Zhu X."/>
            <person name="Sun Y."/>
        </authorList>
    </citation>
    <scope>NUCLEOTIDE SEQUENCE</scope>
    <source>
        <strain evidence="29">BYM</strain>
        <tissue evidence="29">Leaf</tissue>
    </source>
</reference>
<evidence type="ECO:0000256" key="14">
    <source>
        <dbReference type="ARBA" id="ARBA00022723"/>
    </source>
</evidence>
<keyword evidence="14" id="KW-0479">Metal-binding</keyword>
<feature type="transmembrane region" description="Helical" evidence="26">
    <location>
        <begin position="638"/>
        <end position="658"/>
    </location>
</feature>
<keyword evidence="19" id="KW-0007">Acetylation</keyword>
<dbReference type="InterPro" id="IPR055265">
    <property type="entry name" value="Photo_RC_L/M_CS"/>
</dbReference>
<evidence type="ECO:0000256" key="21">
    <source>
        <dbReference type="ARBA" id="ARBA00023004"/>
    </source>
</evidence>
<keyword evidence="15" id="KW-0460">Magnesium</keyword>
<dbReference type="InterPro" id="IPR000484">
    <property type="entry name" value="Photo_RC_L/M"/>
</dbReference>
<proteinExistence type="inferred from homology"/>
<comment type="similarity">
    <text evidence="4">Belongs to the reaction center PufL/M/PsbA/D family.</text>
</comment>
<keyword evidence="21" id="KW-0408">Iron</keyword>
<comment type="caution">
    <text evidence="29">The sequence shown here is derived from an EMBL/GenBank/DDBJ whole genome shotgun (WGS) entry which is preliminary data.</text>
</comment>
<keyword evidence="8" id="KW-0602">Photosynthesis</keyword>
<dbReference type="EMBL" id="VOIH02000003">
    <property type="protein sequence ID" value="KAF3449803.1"/>
    <property type="molecule type" value="Genomic_DNA"/>
</dbReference>
<dbReference type="AlphaFoldDB" id="A0A8K0HDG9"/>
<dbReference type="Proteomes" id="UP000796880">
    <property type="component" value="Unassembled WGS sequence"/>
</dbReference>
<dbReference type="Pfam" id="PF00124">
    <property type="entry name" value="Photo_RC"/>
    <property type="match status" value="1"/>
</dbReference>
<comment type="similarity">
    <text evidence="3 25">Belongs to the intron maturase 2 family. MatK subfamily.</text>
</comment>
<keyword evidence="16 25" id="KW-0694">RNA-binding</keyword>
<dbReference type="GO" id="GO:0008380">
    <property type="term" value="P:RNA splicing"/>
    <property type="evidence" value="ECO:0007669"/>
    <property type="project" value="UniProtKB-UniRule"/>
</dbReference>
<accession>A0A8K0HDG9</accession>
<feature type="transmembrane region" description="Helical" evidence="26">
    <location>
        <begin position="581"/>
        <end position="601"/>
    </location>
</feature>
<keyword evidence="13 25" id="KW-0819">tRNA processing</keyword>
<feature type="transmembrane region" description="Helical" evidence="26">
    <location>
        <begin position="551"/>
        <end position="569"/>
    </location>
</feature>
<keyword evidence="30" id="KW-1185">Reference proteome</keyword>
<keyword evidence="12 26" id="KW-0812">Transmembrane</keyword>
<evidence type="ECO:0000256" key="16">
    <source>
        <dbReference type="ARBA" id="ARBA00022884"/>
    </source>
</evidence>
<comment type="subcellular location">
    <subcellularLocation>
        <location evidence="1">Membrane</location>
        <topology evidence="1">Multi-pass membrane protein</topology>
    </subcellularLocation>
    <subcellularLocation>
        <location evidence="2 25">Plastid</location>
        <location evidence="2 25">Chloroplast</location>
    </subcellularLocation>
</comment>
<feature type="domain" description="Domain X" evidence="27">
    <location>
        <begin position="356"/>
        <end position="466"/>
    </location>
</feature>
<evidence type="ECO:0000256" key="3">
    <source>
        <dbReference type="ARBA" id="ARBA00006621"/>
    </source>
</evidence>
<organism evidence="29 30">
    <name type="scientific">Rhamnella rubrinervis</name>
    <dbReference type="NCBI Taxonomy" id="2594499"/>
    <lineage>
        <taxon>Eukaryota</taxon>
        <taxon>Viridiplantae</taxon>
        <taxon>Streptophyta</taxon>
        <taxon>Embryophyta</taxon>
        <taxon>Tracheophyta</taxon>
        <taxon>Spermatophyta</taxon>
        <taxon>Magnoliopsida</taxon>
        <taxon>eudicotyledons</taxon>
        <taxon>Gunneridae</taxon>
        <taxon>Pentapetalae</taxon>
        <taxon>rosids</taxon>
        <taxon>fabids</taxon>
        <taxon>Rosales</taxon>
        <taxon>Rhamnaceae</taxon>
        <taxon>rhamnoid group</taxon>
        <taxon>Rhamneae</taxon>
        <taxon>Rhamnella</taxon>
    </lineage>
</organism>
<evidence type="ECO:0000256" key="4">
    <source>
        <dbReference type="ARBA" id="ARBA00008204"/>
    </source>
</evidence>
<feature type="domain" description="Maturase MatK N-terminal" evidence="28">
    <location>
        <begin position="1"/>
        <end position="328"/>
    </location>
</feature>
<dbReference type="GO" id="GO:0003723">
    <property type="term" value="F:RNA binding"/>
    <property type="evidence" value="ECO:0007669"/>
    <property type="project" value="UniProtKB-KW"/>
</dbReference>
<evidence type="ECO:0000256" key="22">
    <source>
        <dbReference type="ARBA" id="ARBA00023078"/>
    </source>
</evidence>
<evidence type="ECO:0000259" key="28">
    <source>
        <dbReference type="Pfam" id="PF01824"/>
    </source>
</evidence>
<evidence type="ECO:0000256" key="1">
    <source>
        <dbReference type="ARBA" id="ARBA00004141"/>
    </source>
</evidence>
<keyword evidence="22" id="KW-0793">Thylakoid</keyword>
<protein>
    <recommendedName>
        <fullName evidence="25">Maturase K</fullName>
    </recommendedName>
    <alternativeName>
        <fullName evidence="25">Intron maturase</fullName>
    </alternativeName>
</protein>
<evidence type="ECO:0000256" key="13">
    <source>
        <dbReference type="ARBA" id="ARBA00022694"/>
    </source>
</evidence>
<evidence type="ECO:0000256" key="23">
    <source>
        <dbReference type="ARBA" id="ARBA00023136"/>
    </source>
</evidence>
<dbReference type="SUPFAM" id="SSF81483">
    <property type="entry name" value="Bacterial photosystem II reaction centre, L and M subunits"/>
    <property type="match status" value="1"/>
</dbReference>
<evidence type="ECO:0000256" key="6">
    <source>
        <dbReference type="ARBA" id="ARBA00022494"/>
    </source>
</evidence>
<evidence type="ECO:0000256" key="7">
    <source>
        <dbReference type="ARBA" id="ARBA00022528"/>
    </source>
</evidence>
<keyword evidence="9" id="KW-0597">Phosphoprotein</keyword>
<dbReference type="PANTHER" id="PTHR34811:SF1">
    <property type="entry name" value="MATURASE K"/>
    <property type="match status" value="1"/>
</dbReference>
<dbReference type="GO" id="GO:0016168">
    <property type="term" value="F:chlorophyll binding"/>
    <property type="evidence" value="ECO:0007669"/>
    <property type="project" value="UniProtKB-KW"/>
</dbReference>
<keyword evidence="7" id="KW-0150">Chloroplast</keyword>
<dbReference type="InterPro" id="IPR024942">
    <property type="entry name" value="Maturase_MatK_N"/>
</dbReference>
<keyword evidence="20" id="KW-0157">Chromophore</keyword>
<dbReference type="PANTHER" id="PTHR34811">
    <property type="entry name" value="MATURASE K"/>
    <property type="match status" value="1"/>
</dbReference>
<feature type="transmembrane region" description="Helical" evidence="26">
    <location>
        <begin position="713"/>
        <end position="735"/>
    </location>
</feature>
<evidence type="ECO:0000256" key="5">
    <source>
        <dbReference type="ARBA" id="ARBA00022448"/>
    </source>
</evidence>
<keyword evidence="6" id="KW-0148">Chlorophyll</keyword>
<evidence type="ECO:0000256" key="2">
    <source>
        <dbReference type="ARBA" id="ARBA00004229"/>
    </source>
</evidence>
<dbReference type="GO" id="GO:0009507">
    <property type="term" value="C:chloroplast"/>
    <property type="evidence" value="ECO:0007669"/>
    <property type="project" value="UniProtKB-SubCell"/>
</dbReference>
<gene>
    <name evidence="25" type="primary">matK</name>
    <name evidence="29" type="ORF">FNV43_RR05881</name>
</gene>
<evidence type="ECO:0000256" key="11">
    <source>
        <dbReference type="ARBA" id="ARBA00022664"/>
    </source>
</evidence>
<comment type="function">
    <text evidence="25">Usually encoded in the trnK tRNA gene intron. Probably assists in splicing its own and other chloroplast group II introns.</text>
</comment>
<dbReference type="InterPro" id="IPR024937">
    <property type="entry name" value="Domain_X"/>
</dbReference>
<keyword evidence="17" id="KW-0249">Electron transport</keyword>
<evidence type="ECO:0000256" key="17">
    <source>
        <dbReference type="ARBA" id="ARBA00022982"/>
    </source>
</evidence>
<evidence type="ECO:0000256" key="12">
    <source>
        <dbReference type="ARBA" id="ARBA00022692"/>
    </source>
</evidence>
<evidence type="ECO:0000256" key="25">
    <source>
        <dbReference type="HAMAP-Rule" id="MF_01390"/>
    </source>
</evidence>
<name>A0A8K0HDG9_9ROSA</name>
<dbReference type="InterPro" id="IPR036854">
    <property type="entry name" value="Photo_II_D1/D2_sf"/>
</dbReference>
<keyword evidence="5" id="KW-0813">Transport</keyword>
<keyword evidence="18 26" id="KW-1133">Transmembrane helix</keyword>
<evidence type="ECO:0000256" key="10">
    <source>
        <dbReference type="ARBA" id="ARBA00022640"/>
    </source>
</evidence>
<keyword evidence="10" id="KW-0934">Plastid</keyword>
<evidence type="ECO:0000256" key="24">
    <source>
        <dbReference type="ARBA" id="ARBA00023276"/>
    </source>
</evidence>
<dbReference type="Pfam" id="PF01824">
    <property type="entry name" value="MatK_N"/>
    <property type="match status" value="1"/>
</dbReference>
<dbReference type="GO" id="GO:0009772">
    <property type="term" value="P:photosynthetic electron transport in photosystem II"/>
    <property type="evidence" value="ECO:0007669"/>
    <property type="project" value="InterPro"/>
</dbReference>
<dbReference type="HAMAP" id="MF_01390">
    <property type="entry name" value="MatK"/>
    <property type="match status" value="1"/>
</dbReference>
<dbReference type="Pfam" id="PF01348">
    <property type="entry name" value="Intron_maturas2"/>
    <property type="match status" value="1"/>
</dbReference>
<evidence type="ECO:0000256" key="18">
    <source>
        <dbReference type="ARBA" id="ARBA00022989"/>
    </source>
</evidence>
<dbReference type="GO" id="GO:0006397">
    <property type="term" value="P:mRNA processing"/>
    <property type="evidence" value="ECO:0007669"/>
    <property type="project" value="UniProtKB-KW"/>
</dbReference>
<keyword evidence="24" id="KW-0604">Photosystem II</keyword>
<evidence type="ECO:0000256" key="20">
    <source>
        <dbReference type="ARBA" id="ARBA00022991"/>
    </source>
</evidence>
<dbReference type="PROSITE" id="PS00244">
    <property type="entry name" value="REACTION_CENTER"/>
    <property type="match status" value="1"/>
</dbReference>
<evidence type="ECO:0000256" key="15">
    <source>
        <dbReference type="ARBA" id="ARBA00022842"/>
    </source>
</evidence>